<dbReference type="InterPro" id="IPR038357">
    <property type="entry name" value="KEN_sf"/>
</dbReference>
<proteinExistence type="predicted"/>
<keyword evidence="1" id="KW-0547">Nucleotide-binding</keyword>
<dbReference type="GO" id="GO:0005524">
    <property type="term" value="F:ATP binding"/>
    <property type="evidence" value="ECO:0007669"/>
    <property type="project" value="UniProtKB-KW"/>
</dbReference>
<organism evidence="5 7">
    <name type="scientific">Prunus armeniaca</name>
    <name type="common">Apricot</name>
    <name type="synonym">Armeniaca vulgaris</name>
    <dbReference type="NCBI Taxonomy" id="36596"/>
    <lineage>
        <taxon>Eukaryota</taxon>
        <taxon>Viridiplantae</taxon>
        <taxon>Streptophyta</taxon>
        <taxon>Embryophyta</taxon>
        <taxon>Tracheophyta</taxon>
        <taxon>Spermatophyta</taxon>
        <taxon>Magnoliopsida</taxon>
        <taxon>eudicotyledons</taxon>
        <taxon>Gunneridae</taxon>
        <taxon>Pentapetalae</taxon>
        <taxon>rosids</taxon>
        <taxon>fabids</taxon>
        <taxon>Rosales</taxon>
        <taxon>Rosaceae</taxon>
        <taxon>Amygdaloideae</taxon>
        <taxon>Amygdaleae</taxon>
        <taxon>Prunus</taxon>
    </lineage>
</organism>
<keyword evidence="7" id="KW-1185">Reference proteome</keyword>
<reference evidence="7" key="1">
    <citation type="journal article" date="2020" name="Genome Biol.">
        <title>Gamete binning: chromosome-level and haplotype-resolved genome assembly enabled by high-throughput single-cell sequencing of gamete genomes.</title>
        <authorList>
            <person name="Campoy J.A."/>
            <person name="Sun H."/>
            <person name="Goel M."/>
            <person name="Jiao W.-B."/>
            <person name="Folz-Donahue K."/>
            <person name="Wang N."/>
            <person name="Rubio M."/>
            <person name="Liu C."/>
            <person name="Kukat C."/>
            <person name="Ruiz D."/>
            <person name="Huettel B."/>
            <person name="Schneeberger K."/>
        </authorList>
    </citation>
    <scope>NUCLEOTIDE SEQUENCE [LARGE SCALE GENOMIC DNA]</scope>
    <source>
        <strain evidence="7">cv. Rojo Pasion</strain>
    </source>
</reference>
<feature type="domain" description="KEN" evidence="3">
    <location>
        <begin position="47"/>
        <end position="94"/>
    </location>
</feature>
<gene>
    <name evidence="4" type="ORF">CURHAP_LOCUS47509</name>
    <name evidence="5" type="ORF">ORAREDHAP_LOCUS46819</name>
</gene>
<dbReference type="Gene3D" id="1.20.1440.180">
    <property type="entry name" value="KEN domain"/>
    <property type="match status" value="1"/>
</dbReference>
<accession>A0A6J5Y007</accession>
<name>A0A6J5Y007_PRUAR</name>
<evidence type="ECO:0000259" key="3">
    <source>
        <dbReference type="Pfam" id="PF06479"/>
    </source>
</evidence>
<dbReference type="GO" id="GO:0004540">
    <property type="term" value="F:RNA nuclease activity"/>
    <property type="evidence" value="ECO:0007669"/>
    <property type="project" value="InterPro"/>
</dbReference>
<dbReference type="Proteomes" id="UP000507222">
    <property type="component" value="Unassembled WGS sequence"/>
</dbReference>
<evidence type="ECO:0000313" key="6">
    <source>
        <dbReference type="Proteomes" id="UP000507222"/>
    </source>
</evidence>
<evidence type="ECO:0000313" key="5">
    <source>
        <dbReference type="EMBL" id="CAB4319486.1"/>
    </source>
</evidence>
<dbReference type="AlphaFoldDB" id="A0A6J5Y007"/>
<dbReference type="EMBL" id="CAEKDK010000008">
    <property type="protein sequence ID" value="CAB4289123.1"/>
    <property type="molecule type" value="Genomic_DNA"/>
</dbReference>
<evidence type="ECO:0000313" key="7">
    <source>
        <dbReference type="Proteomes" id="UP000507245"/>
    </source>
</evidence>
<sequence>MDFDGWMNCFHSPKERLEWIDTVNNDRKDPSTQSNVLTVLGKKSGGFKEAFMKEVFDYNPSSYDDDVVSLLRYLRNLNHHFRDVKKCKRPTVEEADHAALDKRKEGVKIDGLLVLLYQCWLLGKFDNFEADCIEELPPSIDR</sequence>
<dbReference type="OrthoDB" id="10436670at2759"/>
<dbReference type="Proteomes" id="UP000507245">
    <property type="component" value="Unassembled WGS sequence"/>
</dbReference>
<dbReference type="GO" id="GO:0006397">
    <property type="term" value="P:mRNA processing"/>
    <property type="evidence" value="ECO:0007669"/>
    <property type="project" value="InterPro"/>
</dbReference>
<evidence type="ECO:0000256" key="1">
    <source>
        <dbReference type="ARBA" id="ARBA00022741"/>
    </source>
</evidence>
<protein>
    <recommendedName>
        <fullName evidence="3">KEN domain-containing protein</fullName>
    </recommendedName>
</protein>
<evidence type="ECO:0000313" key="4">
    <source>
        <dbReference type="EMBL" id="CAB4289123.1"/>
    </source>
</evidence>
<evidence type="ECO:0000256" key="2">
    <source>
        <dbReference type="ARBA" id="ARBA00022840"/>
    </source>
</evidence>
<dbReference type="EMBL" id="CAEKKB010000008">
    <property type="protein sequence ID" value="CAB4319486.1"/>
    <property type="molecule type" value="Genomic_DNA"/>
</dbReference>
<reference evidence="5 6" key="2">
    <citation type="submission" date="2020-05" db="EMBL/GenBank/DDBJ databases">
        <authorList>
            <person name="Campoy J."/>
            <person name="Schneeberger K."/>
            <person name="Spophaly S."/>
        </authorList>
    </citation>
    <scope>NUCLEOTIDE SEQUENCE [LARGE SCALE GENOMIC DNA]</scope>
    <source>
        <strain evidence="5">PruArmRojPasFocal</strain>
    </source>
</reference>
<keyword evidence="2" id="KW-0067">ATP-binding</keyword>
<dbReference type="Pfam" id="PF06479">
    <property type="entry name" value="Ribonuc_2-5A"/>
    <property type="match status" value="1"/>
</dbReference>
<dbReference type="InterPro" id="IPR010513">
    <property type="entry name" value="KEN_dom"/>
</dbReference>